<keyword evidence="6" id="KW-1185">Reference proteome</keyword>
<proteinExistence type="predicted"/>
<protein>
    <submittedName>
        <fullName evidence="5">FG-GAP repeat protein</fullName>
    </submittedName>
</protein>
<evidence type="ECO:0000313" key="6">
    <source>
        <dbReference type="Proteomes" id="UP000295818"/>
    </source>
</evidence>
<evidence type="ECO:0000259" key="4">
    <source>
        <dbReference type="PROSITE" id="PS50853"/>
    </source>
</evidence>
<keyword evidence="3" id="KW-0119">Carbohydrate metabolism</keyword>
<dbReference type="InterPro" id="IPR013517">
    <property type="entry name" value="FG-GAP"/>
</dbReference>
<dbReference type="EMBL" id="SLWM01000005">
    <property type="protein sequence ID" value="TCO24016.1"/>
    <property type="molecule type" value="Genomic_DNA"/>
</dbReference>
<accession>A0ABY2BL74</accession>
<keyword evidence="2" id="KW-0326">Glycosidase</keyword>
<dbReference type="InterPro" id="IPR013783">
    <property type="entry name" value="Ig-like_fold"/>
</dbReference>
<comment type="caution">
    <text evidence="5">The sequence shown here is derived from an EMBL/GenBank/DDBJ whole genome shotgun (WGS) entry which is preliminary data.</text>
</comment>
<dbReference type="Pfam" id="PF01839">
    <property type="entry name" value="FG-GAP"/>
    <property type="match status" value="1"/>
</dbReference>
<dbReference type="PANTHER" id="PTHR46580">
    <property type="entry name" value="SENSOR KINASE-RELATED"/>
    <property type="match status" value="1"/>
</dbReference>
<dbReference type="Pfam" id="PF13517">
    <property type="entry name" value="FG-GAP_3"/>
    <property type="match status" value="1"/>
</dbReference>
<feature type="domain" description="Fibronectin type-III" evidence="4">
    <location>
        <begin position="115"/>
        <end position="206"/>
    </location>
</feature>
<evidence type="ECO:0000256" key="2">
    <source>
        <dbReference type="ARBA" id="ARBA00023295"/>
    </source>
</evidence>
<keyword evidence="2" id="KW-0378">Hydrolase</keyword>
<dbReference type="SUPFAM" id="SSF69318">
    <property type="entry name" value="Integrin alpha N-terminal domain"/>
    <property type="match status" value="2"/>
</dbReference>
<evidence type="ECO:0000256" key="3">
    <source>
        <dbReference type="ARBA" id="ARBA00023326"/>
    </source>
</evidence>
<evidence type="ECO:0000256" key="1">
    <source>
        <dbReference type="ARBA" id="ARBA00022729"/>
    </source>
</evidence>
<organism evidence="5 6">
    <name type="scientific">Kribbella orskensis</name>
    <dbReference type="NCBI Taxonomy" id="2512216"/>
    <lineage>
        <taxon>Bacteria</taxon>
        <taxon>Bacillati</taxon>
        <taxon>Actinomycetota</taxon>
        <taxon>Actinomycetes</taxon>
        <taxon>Propionibacteriales</taxon>
        <taxon>Kribbellaceae</taxon>
        <taxon>Kribbella</taxon>
    </lineage>
</organism>
<dbReference type="SUPFAM" id="SSF49265">
    <property type="entry name" value="Fibronectin type III"/>
    <property type="match status" value="1"/>
</dbReference>
<evidence type="ECO:0000313" key="5">
    <source>
        <dbReference type="EMBL" id="TCO24016.1"/>
    </source>
</evidence>
<dbReference type="InterPro" id="IPR028994">
    <property type="entry name" value="Integrin_alpha_N"/>
</dbReference>
<dbReference type="PROSITE" id="PS50853">
    <property type="entry name" value="FN3"/>
    <property type="match status" value="2"/>
</dbReference>
<keyword evidence="1" id="KW-0732">Signal</keyword>
<sequence>MKLRGVFVLLVLLPVLLVIPTSAFGATKLPAPTITSAVATAATSVDVSWTVVDRATGYEVRWTAYGEVESLATTGISAKLKVFAATPYTIEVRALGRNAASPWSAPAQLTTPPAPPASVVGTAVRPDLVQLTWQSGYGEAKYEVYAVAADGSLDGPLQTWSYSGEVSRVFVATSAETTTSYVVLSVAYDGQRSAPSETVTVTTPPRWPSGVVLSVYGPFDEGAVTLNAYVQNSPEDRFVTLGGEMTFTIDGGEPRAVSLAGGSATIEVDLVAGQYEVAVSWTGDTAYLPSSTTAMIEVRPVLAPLAEPEVLSAGGATYDAAVGDVTGDGRPDLVTVVSADSGNLLQLRRGQADGSLADPVSRAVPFGSQELALGDLDGDGDADAVLPSQDGVLVSAASSTGFGPPSLRRTTGAAFDVGIADLTGDGLADVVVSTTTALQVLPSTGRLSTGKAQPIAAGTVGRIEIGNVTGDSRLEVAGVASTPDDQAVAVWTPTAGGWTQAFREPAVGVGDVALGDVTGDGFADLAWTGPASYPDSETQLRIGPAFKRLAVPYAPPVSGVGMGDLDGDGQDNLVTGPGSWWQAQVWRVTGTEVSPPAPVELGFPFLATSVLVTDVSGDGLDDLLVLDQNAGLVIVRRA</sequence>
<feature type="domain" description="Fibronectin type-III" evidence="4">
    <location>
        <begin position="31"/>
        <end position="114"/>
    </location>
</feature>
<dbReference type="Gene3D" id="2.60.40.10">
    <property type="entry name" value="Immunoglobulins"/>
    <property type="match status" value="2"/>
</dbReference>
<keyword evidence="3" id="KW-0624">Polysaccharide degradation</keyword>
<dbReference type="CDD" id="cd00063">
    <property type="entry name" value="FN3"/>
    <property type="match status" value="1"/>
</dbReference>
<gene>
    <name evidence="5" type="ORF">EV644_10546</name>
</gene>
<reference evidence="5 6" key="1">
    <citation type="journal article" date="2015" name="Stand. Genomic Sci.">
        <title>Genomic Encyclopedia of Bacterial and Archaeal Type Strains, Phase III: the genomes of soil and plant-associated and newly described type strains.</title>
        <authorList>
            <person name="Whitman W.B."/>
            <person name="Woyke T."/>
            <person name="Klenk H.P."/>
            <person name="Zhou Y."/>
            <person name="Lilburn T.G."/>
            <person name="Beck B.J."/>
            <person name="De Vos P."/>
            <person name="Vandamme P."/>
            <person name="Eisen J.A."/>
            <person name="Garrity G."/>
            <person name="Hugenholtz P."/>
            <person name="Kyrpides N.C."/>
        </authorList>
    </citation>
    <scope>NUCLEOTIDE SEQUENCE [LARGE SCALE GENOMIC DNA]</scope>
    <source>
        <strain evidence="5 6">VKM Ac-2538</strain>
    </source>
</reference>
<dbReference type="PANTHER" id="PTHR46580:SF2">
    <property type="entry name" value="MAM DOMAIN-CONTAINING PROTEIN"/>
    <property type="match status" value="1"/>
</dbReference>
<dbReference type="Gene3D" id="2.130.10.130">
    <property type="entry name" value="Integrin alpha, N-terminal"/>
    <property type="match status" value="1"/>
</dbReference>
<dbReference type="InterPro" id="IPR003961">
    <property type="entry name" value="FN3_dom"/>
</dbReference>
<dbReference type="Proteomes" id="UP000295818">
    <property type="component" value="Unassembled WGS sequence"/>
</dbReference>
<dbReference type="InterPro" id="IPR036116">
    <property type="entry name" value="FN3_sf"/>
</dbReference>
<name>A0ABY2BL74_9ACTN</name>